<dbReference type="AlphaFoldDB" id="A0A540VRN7"/>
<evidence type="ECO:0000313" key="2">
    <source>
        <dbReference type="Proteomes" id="UP000315400"/>
    </source>
</evidence>
<organism evidence="1 2">
    <name type="scientific">Spiribacter salinus</name>
    <dbReference type="NCBI Taxonomy" id="1335746"/>
    <lineage>
        <taxon>Bacteria</taxon>
        <taxon>Pseudomonadati</taxon>
        <taxon>Pseudomonadota</taxon>
        <taxon>Gammaproteobacteria</taxon>
        <taxon>Chromatiales</taxon>
        <taxon>Ectothiorhodospiraceae</taxon>
        <taxon>Spiribacter</taxon>
    </lineage>
</organism>
<name>A0A540VRN7_9GAMM</name>
<evidence type="ECO:0000313" key="1">
    <source>
        <dbReference type="EMBL" id="TQE99424.1"/>
    </source>
</evidence>
<proteinExistence type="predicted"/>
<gene>
    <name evidence="1" type="ORF">FKY71_08620</name>
</gene>
<dbReference type="Gene3D" id="3.70.10.10">
    <property type="match status" value="1"/>
</dbReference>
<reference evidence="1 2" key="1">
    <citation type="submission" date="2019-06" db="EMBL/GenBank/DDBJ databases">
        <title>Metagenome assembled Genome of Spiribacter salinus SL48-SHIP from the microbial mat of Salt Lake 48 (Novosibirsk region, Russia).</title>
        <authorList>
            <person name="Shipova A."/>
            <person name="Rozanov A.S."/>
            <person name="Bryanskaya A.V."/>
            <person name="Peltek S.E."/>
        </authorList>
    </citation>
    <scope>NUCLEOTIDE SEQUENCE [LARGE SCALE GENOMIC DNA]</scope>
    <source>
        <strain evidence="1">SL48-SHIP-2</strain>
    </source>
</reference>
<accession>A0A540VRN7</accession>
<dbReference type="Gene3D" id="3.10.150.10">
    <property type="entry name" value="DNA Polymerase III, subunit A, domain 2"/>
    <property type="match status" value="1"/>
</dbReference>
<protein>
    <submittedName>
        <fullName evidence="1">Uncharacterized protein</fullName>
    </submittedName>
</protein>
<dbReference type="Proteomes" id="UP000315400">
    <property type="component" value="Unassembled WGS sequence"/>
</dbReference>
<sequence length="319" mass="34799">MLSNLKFVQGAVSTKDYIPELKHFTIVGGNVTGFNGVVALNSPVDFDIDCAPKAAPLVKAIDGCTETVSLKLTDANRLRVQSGPFKVFVDCVDLEEVPRQAPEGEELDVDGEALMEAIPKLKPFIGNDASRPWSNGIMLKGHSAFATNNVCLVEHWLGAAIPRVLNIPLQAITEMLRIGEAPSSVQASGNSITFHYTGGRWLRSQLYSTEWPELSKILDRATGELQPVPPEFFEGLAMVKPFLEPDGLVHMRDGVMYTTADDNLGASFNVPSVQTNGIYVHKMMTLLGPVATKMDFDAYPKPLCFQGDKLRGVVLGRRP</sequence>
<comment type="caution">
    <text evidence="1">The sequence shown here is derived from an EMBL/GenBank/DDBJ whole genome shotgun (WGS) entry which is preliminary data.</text>
</comment>
<dbReference type="EMBL" id="VIFK01000062">
    <property type="protein sequence ID" value="TQE99424.1"/>
    <property type="molecule type" value="Genomic_DNA"/>
</dbReference>